<comment type="subcellular location">
    <subcellularLocation>
        <location evidence="1">Membrane</location>
        <topology evidence="1">Multi-pass membrane protein</topology>
    </subcellularLocation>
</comment>
<feature type="binding site" evidence="6">
    <location>
        <position position="169"/>
    </location>
    <ligand>
        <name>Zn(2+)</name>
        <dbReference type="ChEBI" id="CHEBI:29105"/>
    </ligand>
</feature>
<feature type="transmembrane region" description="Helical" evidence="7">
    <location>
        <begin position="128"/>
        <end position="147"/>
    </location>
</feature>
<accession>A0A7S3MY52</accession>
<dbReference type="GO" id="GO:0046872">
    <property type="term" value="F:metal ion binding"/>
    <property type="evidence" value="ECO:0007669"/>
    <property type="project" value="UniProtKB-KW"/>
</dbReference>
<name>A0A7S3MY52_9SPIT</name>
<dbReference type="InterPro" id="IPR004254">
    <property type="entry name" value="AdipoR/HlyIII-related"/>
</dbReference>
<proteinExistence type="inferred from homology"/>
<dbReference type="PANTHER" id="PTHR20855:SF52">
    <property type="entry name" value="ADIPONECTIN RECEPTOR PROTEIN"/>
    <property type="match status" value="1"/>
</dbReference>
<evidence type="ECO:0000256" key="2">
    <source>
        <dbReference type="ARBA" id="ARBA00007018"/>
    </source>
</evidence>
<keyword evidence="3 7" id="KW-0812">Transmembrane</keyword>
<dbReference type="GO" id="GO:0016020">
    <property type="term" value="C:membrane"/>
    <property type="evidence" value="ECO:0007669"/>
    <property type="project" value="UniProtKB-SubCell"/>
</dbReference>
<keyword evidence="5 7" id="KW-0472">Membrane</keyword>
<keyword evidence="4 7" id="KW-1133">Transmembrane helix</keyword>
<evidence type="ECO:0000313" key="8">
    <source>
        <dbReference type="EMBL" id="CAE0324181.1"/>
    </source>
</evidence>
<dbReference type="PANTHER" id="PTHR20855">
    <property type="entry name" value="ADIPOR/PROGESTIN RECEPTOR-RELATED"/>
    <property type="match status" value="1"/>
</dbReference>
<feature type="transmembrane region" description="Helical" evidence="7">
    <location>
        <begin position="99"/>
        <end position="116"/>
    </location>
</feature>
<feature type="transmembrane region" description="Helical" evidence="7">
    <location>
        <begin position="167"/>
        <end position="184"/>
    </location>
</feature>
<feature type="binding site" evidence="6">
    <location>
        <position position="165"/>
    </location>
    <ligand>
        <name>Zn(2+)</name>
        <dbReference type="ChEBI" id="CHEBI:29105"/>
    </ligand>
</feature>
<evidence type="ECO:0000256" key="6">
    <source>
        <dbReference type="PIRSR" id="PIRSR604254-1"/>
    </source>
</evidence>
<feature type="transmembrane region" description="Helical" evidence="7">
    <location>
        <begin position="35"/>
        <end position="56"/>
    </location>
</feature>
<dbReference type="EMBL" id="HBIH01011671">
    <property type="protein sequence ID" value="CAE0324181.1"/>
    <property type="molecule type" value="Transcribed_RNA"/>
</dbReference>
<evidence type="ECO:0000256" key="4">
    <source>
        <dbReference type="ARBA" id="ARBA00022989"/>
    </source>
</evidence>
<comment type="similarity">
    <text evidence="2">Belongs to the ADIPOR family.</text>
</comment>
<evidence type="ECO:0000256" key="7">
    <source>
        <dbReference type="SAM" id="Phobius"/>
    </source>
</evidence>
<reference evidence="8" key="1">
    <citation type="submission" date="2021-01" db="EMBL/GenBank/DDBJ databases">
        <authorList>
            <person name="Corre E."/>
            <person name="Pelletier E."/>
            <person name="Niang G."/>
            <person name="Scheremetjew M."/>
            <person name="Finn R."/>
            <person name="Kale V."/>
            <person name="Holt S."/>
            <person name="Cochrane G."/>
            <person name="Meng A."/>
            <person name="Brown T."/>
            <person name="Cohen L."/>
        </authorList>
    </citation>
    <scope>NUCLEOTIDE SEQUENCE</scope>
    <source>
        <strain evidence="8">S3</strain>
    </source>
</reference>
<keyword evidence="6" id="KW-0479">Metal-binding</keyword>
<feature type="transmembrane region" description="Helical" evidence="7">
    <location>
        <begin position="68"/>
        <end position="87"/>
    </location>
</feature>
<gene>
    <name evidence="8" type="ORF">SINC0208_LOCUS4767</name>
</gene>
<dbReference type="Pfam" id="PF03006">
    <property type="entry name" value="HlyIII"/>
    <property type="match status" value="1"/>
</dbReference>
<evidence type="ECO:0000256" key="5">
    <source>
        <dbReference type="ARBA" id="ARBA00023136"/>
    </source>
</evidence>
<dbReference type="GO" id="GO:0038023">
    <property type="term" value="F:signaling receptor activity"/>
    <property type="evidence" value="ECO:0007669"/>
    <property type="project" value="TreeGrafter"/>
</dbReference>
<keyword evidence="6" id="KW-0862">Zinc</keyword>
<evidence type="ECO:0000256" key="3">
    <source>
        <dbReference type="ARBA" id="ARBA00022692"/>
    </source>
</evidence>
<dbReference type="AlphaFoldDB" id="A0A7S3MY52"/>
<evidence type="ECO:0000256" key="1">
    <source>
        <dbReference type="ARBA" id="ARBA00004141"/>
    </source>
</evidence>
<organism evidence="8">
    <name type="scientific">Strombidium inclinatum</name>
    <dbReference type="NCBI Taxonomy" id="197538"/>
    <lineage>
        <taxon>Eukaryota</taxon>
        <taxon>Sar</taxon>
        <taxon>Alveolata</taxon>
        <taxon>Ciliophora</taxon>
        <taxon>Intramacronucleata</taxon>
        <taxon>Spirotrichea</taxon>
        <taxon>Oligotrichia</taxon>
        <taxon>Strombidiidae</taxon>
        <taxon>Strombidium</taxon>
    </lineage>
</organism>
<protein>
    <submittedName>
        <fullName evidence="8">Uncharacterized protein</fullName>
    </submittedName>
</protein>
<feature type="binding site" evidence="6">
    <location>
        <position position="19"/>
    </location>
    <ligand>
        <name>Zn(2+)</name>
        <dbReference type="ChEBI" id="CHEBI:29105"/>
    </ligand>
</feature>
<sequence>MVVHLLSACFCLGSSAMFHTFMIHSKTANTLLSRLDYGGISILIMGSSYPGIFYGFACHQVYTTRNWFLALITTTSTCCFLSTMHPAMNTGPLRSVRGFMFIILGLSAGIPLFYMSKADKRYISFEGASQWELGGAIYIIGALIYVFRIPERWQPKKFDLAFSSHNIFHLFVVSACIIHVNEALNMYHDRREKICPIDLPV</sequence>